<protein>
    <recommendedName>
        <fullName evidence="3">DUF484 family protein</fullName>
    </recommendedName>
</protein>
<dbReference type="EMBL" id="MTBO01000001">
    <property type="protein sequence ID" value="OSI18719.1"/>
    <property type="molecule type" value="Genomic_DNA"/>
</dbReference>
<sequence length="218" mass="23585">MNKENVLAFLREHPDFLAEHADELGVRLRDEKVRSFAQAQVAASQLKIEKMASQLRTMLADSEANRTTMLRQLALDVQLLGANTAGQLIHALYRSLQEDFGLQQFVLKIAVKPKNKARIPDEAAVSGNTKVSAEIVGLKKPLLGNKISKEMQALLPDDCNTVAESFLQLPIPIGGGTGAVLLAADADVNRFAEGLATESVEYMAAAVGAALSRIMGYR</sequence>
<dbReference type="AlphaFoldDB" id="A0A1X3DFJ6"/>
<keyword evidence="2" id="KW-1185">Reference proteome</keyword>
<name>A0A1X3DFJ6_9NEIS</name>
<dbReference type="RefSeq" id="WP_085364729.1">
    <property type="nucleotide sequence ID" value="NZ_CAUJPZ010000009.1"/>
</dbReference>
<comment type="caution">
    <text evidence="1">The sequence shown here is derived from an EMBL/GenBank/DDBJ whole genome shotgun (WGS) entry which is preliminary data.</text>
</comment>
<dbReference type="GeneID" id="94580706"/>
<evidence type="ECO:0000313" key="1">
    <source>
        <dbReference type="EMBL" id="OSI18719.1"/>
    </source>
</evidence>
<proteinExistence type="predicted"/>
<dbReference type="PANTHER" id="PTHR38765">
    <property type="entry name" value="DUF484 DOMAIN-CONTAINING PROTEIN"/>
    <property type="match status" value="1"/>
</dbReference>
<evidence type="ECO:0008006" key="3">
    <source>
        <dbReference type="Google" id="ProtNLM"/>
    </source>
</evidence>
<reference evidence="2" key="1">
    <citation type="submission" date="2017-01" db="EMBL/GenBank/DDBJ databases">
        <authorList>
            <person name="Wolfgang W.J."/>
            <person name="Cole J."/>
            <person name="Wroblewski D."/>
            <person name="Mcginnis J."/>
            <person name="Musser K.A."/>
        </authorList>
    </citation>
    <scope>NUCLEOTIDE SEQUENCE [LARGE SCALE GENOMIC DNA]</scope>
    <source>
        <strain evidence="2">DSM 19151</strain>
    </source>
</reference>
<accession>A0A1X3DFJ6</accession>
<dbReference type="OrthoDB" id="8525200at2"/>
<organism evidence="1 2">
    <name type="scientific">Neisseria dentiae</name>
    <dbReference type="NCBI Taxonomy" id="194197"/>
    <lineage>
        <taxon>Bacteria</taxon>
        <taxon>Pseudomonadati</taxon>
        <taxon>Pseudomonadota</taxon>
        <taxon>Betaproteobacteria</taxon>
        <taxon>Neisseriales</taxon>
        <taxon>Neisseriaceae</taxon>
        <taxon>Neisseria</taxon>
    </lineage>
</organism>
<dbReference type="InterPro" id="IPR007435">
    <property type="entry name" value="DUF484"/>
</dbReference>
<dbReference type="InterPro" id="IPR029016">
    <property type="entry name" value="GAF-like_dom_sf"/>
</dbReference>
<dbReference type="Gene3D" id="3.30.450.40">
    <property type="match status" value="1"/>
</dbReference>
<dbReference type="STRING" id="194197.BWD09_00130"/>
<gene>
    <name evidence="1" type="ORF">BWD09_00130</name>
</gene>
<evidence type="ECO:0000313" key="2">
    <source>
        <dbReference type="Proteomes" id="UP000193118"/>
    </source>
</evidence>
<dbReference type="Pfam" id="PF04340">
    <property type="entry name" value="DUF484"/>
    <property type="match status" value="1"/>
</dbReference>
<dbReference type="Proteomes" id="UP000193118">
    <property type="component" value="Unassembled WGS sequence"/>
</dbReference>
<dbReference type="PANTHER" id="PTHR38765:SF1">
    <property type="entry name" value="DUF484 DOMAIN-CONTAINING PROTEIN"/>
    <property type="match status" value="1"/>
</dbReference>